<protein>
    <recommendedName>
        <fullName evidence="1">Clr5 domain-containing protein</fullName>
    </recommendedName>
</protein>
<dbReference type="InterPro" id="IPR025676">
    <property type="entry name" value="Clr5_dom"/>
</dbReference>
<dbReference type="OrthoDB" id="3521172at2759"/>
<organism evidence="2 3">
    <name type="scientific">Hyaloscypha variabilis (strain UAMH 11265 / GT02V1 / F)</name>
    <name type="common">Meliniomyces variabilis</name>
    <dbReference type="NCBI Taxonomy" id="1149755"/>
    <lineage>
        <taxon>Eukaryota</taxon>
        <taxon>Fungi</taxon>
        <taxon>Dikarya</taxon>
        <taxon>Ascomycota</taxon>
        <taxon>Pezizomycotina</taxon>
        <taxon>Leotiomycetes</taxon>
        <taxon>Helotiales</taxon>
        <taxon>Hyaloscyphaceae</taxon>
        <taxon>Hyaloscypha</taxon>
        <taxon>Hyaloscypha variabilis</taxon>
    </lineage>
</organism>
<evidence type="ECO:0000313" key="3">
    <source>
        <dbReference type="Proteomes" id="UP000235786"/>
    </source>
</evidence>
<feature type="domain" description="Clr5" evidence="1">
    <location>
        <begin position="1"/>
        <end position="52"/>
    </location>
</feature>
<gene>
    <name evidence="2" type="ORF">L207DRAFT_383238</name>
</gene>
<proteinExistence type="predicted"/>
<dbReference type="Pfam" id="PF14420">
    <property type="entry name" value="Clr5"/>
    <property type="match status" value="1"/>
</dbReference>
<dbReference type="EMBL" id="KZ613939">
    <property type="protein sequence ID" value="PMD46893.1"/>
    <property type="molecule type" value="Genomic_DNA"/>
</dbReference>
<dbReference type="PANTHER" id="PTHR38788">
    <property type="entry name" value="CLR5 DOMAIN-CONTAINING PROTEIN"/>
    <property type="match status" value="1"/>
</dbReference>
<accession>A0A2J6S7Z5</accession>
<evidence type="ECO:0000313" key="2">
    <source>
        <dbReference type="EMBL" id="PMD46893.1"/>
    </source>
</evidence>
<reference evidence="2 3" key="1">
    <citation type="submission" date="2016-04" db="EMBL/GenBank/DDBJ databases">
        <title>A degradative enzymes factory behind the ericoid mycorrhizal symbiosis.</title>
        <authorList>
            <consortium name="DOE Joint Genome Institute"/>
            <person name="Martino E."/>
            <person name="Morin E."/>
            <person name="Grelet G."/>
            <person name="Kuo A."/>
            <person name="Kohler A."/>
            <person name="Daghino S."/>
            <person name="Barry K."/>
            <person name="Choi C."/>
            <person name="Cichocki N."/>
            <person name="Clum A."/>
            <person name="Copeland A."/>
            <person name="Hainaut M."/>
            <person name="Haridas S."/>
            <person name="Labutti K."/>
            <person name="Lindquist E."/>
            <person name="Lipzen A."/>
            <person name="Khouja H.-R."/>
            <person name="Murat C."/>
            <person name="Ohm R."/>
            <person name="Olson A."/>
            <person name="Spatafora J."/>
            <person name="Veneault-Fourrey C."/>
            <person name="Henrissat B."/>
            <person name="Grigoriev I."/>
            <person name="Martin F."/>
            <person name="Perotto S."/>
        </authorList>
    </citation>
    <scope>NUCLEOTIDE SEQUENCE [LARGE SCALE GENOMIC DNA]</scope>
    <source>
        <strain evidence="2 3">F</strain>
    </source>
</reference>
<dbReference type="PANTHER" id="PTHR38788:SF3">
    <property type="entry name" value="CLR5 DOMAIN-CONTAINING PROTEIN"/>
    <property type="match status" value="1"/>
</dbReference>
<feature type="non-terminal residue" evidence="2">
    <location>
        <position position="99"/>
    </location>
</feature>
<dbReference type="AlphaFoldDB" id="A0A2J6S7Z5"/>
<feature type="non-terminal residue" evidence="2">
    <location>
        <position position="1"/>
    </location>
</feature>
<keyword evidence="3" id="KW-1185">Reference proteome</keyword>
<evidence type="ECO:0000259" key="1">
    <source>
        <dbReference type="Pfam" id="PF14420"/>
    </source>
</evidence>
<name>A0A2J6S7Z5_HYAVF</name>
<sequence length="99" mass="12042">EQWLAVKPVIQHLYVDEGHTFLQVAEYLDRHHGFKPTKKQFLTRVKEWGFQKNVKQSERRAILEKFRDGVRIGDFEARKLRGRRLDKAKIERWRKREAL</sequence>
<dbReference type="Proteomes" id="UP000235786">
    <property type="component" value="Unassembled WGS sequence"/>
</dbReference>